<accession>A0A9D2T0K3</accession>
<reference evidence="2" key="1">
    <citation type="journal article" date="2021" name="PeerJ">
        <title>Extensive microbial diversity within the chicken gut microbiome revealed by metagenomics and culture.</title>
        <authorList>
            <person name="Gilroy R."/>
            <person name="Ravi A."/>
            <person name="Getino M."/>
            <person name="Pursley I."/>
            <person name="Horton D.L."/>
            <person name="Alikhan N.F."/>
            <person name="Baker D."/>
            <person name="Gharbi K."/>
            <person name="Hall N."/>
            <person name="Watson M."/>
            <person name="Adriaenssens E.M."/>
            <person name="Foster-Nyarko E."/>
            <person name="Jarju S."/>
            <person name="Secka A."/>
            <person name="Antonio M."/>
            <person name="Oren A."/>
            <person name="Chaudhuri R.R."/>
            <person name="La Ragione R."/>
            <person name="Hildebrand F."/>
            <person name="Pallen M.J."/>
        </authorList>
    </citation>
    <scope>NUCLEOTIDE SEQUENCE</scope>
    <source>
        <strain evidence="2">CHK186-1790</strain>
    </source>
</reference>
<dbReference type="AlphaFoldDB" id="A0A9D2T0K3"/>
<proteinExistence type="predicted"/>
<reference evidence="2" key="2">
    <citation type="submission" date="2021-04" db="EMBL/GenBank/DDBJ databases">
        <authorList>
            <person name="Gilroy R."/>
        </authorList>
    </citation>
    <scope>NUCLEOTIDE SEQUENCE</scope>
    <source>
        <strain evidence="2">CHK186-1790</strain>
    </source>
</reference>
<protein>
    <submittedName>
        <fullName evidence="2">NTP transferase domain-containing protein</fullName>
    </submittedName>
</protein>
<dbReference type="Gene3D" id="3.90.550.10">
    <property type="entry name" value="Spore Coat Polysaccharide Biosynthesis Protein SpsA, Chain A"/>
    <property type="match status" value="1"/>
</dbReference>
<comment type="caution">
    <text evidence="2">The sequence shown here is derived from an EMBL/GenBank/DDBJ whole genome shotgun (WGS) entry which is preliminary data.</text>
</comment>
<sequence length="312" mass="34313">MEKPVLVVMAAGMGSRYGGLKQLDPVGSHGQLIIDYSIYDARRAGFETVVFVIKEENEAAFRAGIGDRLARAMDVRYAYQRLEDLPEGYAVPEGRTKPWGTCHAVLAAREAVQGPFAVINSDDYYGPEAFREIYDYLSAHPDGGAPQEYAMVAYLLGNTVTEHGHVSRGVCQETADHFLTSVTEHTHIEKDGADARFTEDGGATWSPLSGDTLVSMNLWGFPRSFLDEALARFPAFLDQTLASDPLKGEYFLPSVVSALIQEGKARVKVLRSRDRWYGVTYQEDKPTVVQALAGMTAAGLYPEDLWGHASHT</sequence>
<evidence type="ECO:0000259" key="1">
    <source>
        <dbReference type="Pfam" id="PF12804"/>
    </source>
</evidence>
<evidence type="ECO:0000313" key="2">
    <source>
        <dbReference type="EMBL" id="HJC40966.1"/>
    </source>
</evidence>
<evidence type="ECO:0000313" key="3">
    <source>
        <dbReference type="Proteomes" id="UP000823882"/>
    </source>
</evidence>
<dbReference type="Pfam" id="PF12804">
    <property type="entry name" value="NTP_transf_3"/>
    <property type="match status" value="1"/>
</dbReference>
<dbReference type="InterPro" id="IPR025877">
    <property type="entry name" value="MobA-like_NTP_Trfase"/>
</dbReference>
<feature type="domain" description="MobA-like NTP transferase" evidence="1">
    <location>
        <begin position="7"/>
        <end position="61"/>
    </location>
</feature>
<dbReference type="EMBL" id="DWWJ01000095">
    <property type="protein sequence ID" value="HJC40966.1"/>
    <property type="molecule type" value="Genomic_DNA"/>
</dbReference>
<organism evidence="2 3">
    <name type="scientific">Candidatus Intestinimonas pullistercoris</name>
    <dbReference type="NCBI Taxonomy" id="2838623"/>
    <lineage>
        <taxon>Bacteria</taxon>
        <taxon>Bacillati</taxon>
        <taxon>Bacillota</taxon>
        <taxon>Clostridia</taxon>
        <taxon>Eubacteriales</taxon>
        <taxon>Intestinimonas</taxon>
    </lineage>
</organism>
<dbReference type="GO" id="GO:0016779">
    <property type="term" value="F:nucleotidyltransferase activity"/>
    <property type="evidence" value="ECO:0007669"/>
    <property type="project" value="UniProtKB-ARBA"/>
</dbReference>
<dbReference type="InterPro" id="IPR029044">
    <property type="entry name" value="Nucleotide-diphossugar_trans"/>
</dbReference>
<dbReference type="SUPFAM" id="SSF53448">
    <property type="entry name" value="Nucleotide-diphospho-sugar transferases"/>
    <property type="match status" value="1"/>
</dbReference>
<keyword evidence="2" id="KW-0808">Transferase</keyword>
<dbReference type="Proteomes" id="UP000823882">
    <property type="component" value="Unassembled WGS sequence"/>
</dbReference>
<name>A0A9D2T0K3_9FIRM</name>
<gene>
    <name evidence="2" type="ORF">H9701_05375</name>
</gene>